<dbReference type="Proteomes" id="UP001153076">
    <property type="component" value="Unassembled WGS sequence"/>
</dbReference>
<dbReference type="PANTHER" id="PTHR33240:SF17">
    <property type="entry name" value="EUKARYOTIC PEPTIDE CHAIN RELEASE FACTOR GTP-BINDING SUBUNIT-LIKE"/>
    <property type="match status" value="1"/>
</dbReference>
<dbReference type="InterPro" id="IPR021109">
    <property type="entry name" value="Peptidase_aspartic_dom_sf"/>
</dbReference>
<evidence type="ECO:0000313" key="2">
    <source>
        <dbReference type="EMBL" id="KAJ8420466.1"/>
    </source>
</evidence>
<gene>
    <name evidence="2" type="ORF">Cgig2_010852</name>
</gene>
<name>A0A9Q1GJS7_9CARY</name>
<reference evidence="2" key="1">
    <citation type="submission" date="2022-04" db="EMBL/GenBank/DDBJ databases">
        <title>Carnegiea gigantea Genome sequencing and assembly v2.</title>
        <authorList>
            <person name="Copetti D."/>
            <person name="Sanderson M.J."/>
            <person name="Burquez A."/>
            <person name="Wojciechowski M.F."/>
        </authorList>
    </citation>
    <scope>NUCLEOTIDE SEQUENCE</scope>
    <source>
        <strain evidence="2">SGP5-SGP5p</strain>
        <tissue evidence="2">Aerial part</tissue>
    </source>
</reference>
<sequence>MVDTLKSLMSTMVDAITRQVTEQVKRVVEVTGSARPVHGEETSHRSEGMPSLRHVESSQKGMGTDRKVVATIAGGYATDITWAAWKAQLRSTRQVLTVEQGSCITAPTMMFGGKDAPRFASPYNGPLVVEMKIGSAIVRQILIFTGSSVDIITWDYLKKLAHLGHDIVPMTNPILGFGGQKVRPLGMIRLPVRFGDKARFKSLEDDFLVVNVPTAYNLIIGRLTLHRVRAAVAPYLLQFQFETDDSGVGELHGDQRMARECNTTILYNHIRDKK</sequence>
<proteinExistence type="predicted"/>
<evidence type="ECO:0000256" key="1">
    <source>
        <dbReference type="SAM" id="MobiDB-lite"/>
    </source>
</evidence>
<comment type="caution">
    <text evidence="2">The sequence shown here is derived from an EMBL/GenBank/DDBJ whole genome shotgun (WGS) entry which is preliminary data.</text>
</comment>
<dbReference type="Gene3D" id="2.40.70.10">
    <property type="entry name" value="Acid Proteases"/>
    <property type="match status" value="1"/>
</dbReference>
<keyword evidence="3" id="KW-1185">Reference proteome</keyword>
<dbReference type="AlphaFoldDB" id="A0A9Q1GJS7"/>
<organism evidence="2 3">
    <name type="scientific">Carnegiea gigantea</name>
    <dbReference type="NCBI Taxonomy" id="171969"/>
    <lineage>
        <taxon>Eukaryota</taxon>
        <taxon>Viridiplantae</taxon>
        <taxon>Streptophyta</taxon>
        <taxon>Embryophyta</taxon>
        <taxon>Tracheophyta</taxon>
        <taxon>Spermatophyta</taxon>
        <taxon>Magnoliopsida</taxon>
        <taxon>eudicotyledons</taxon>
        <taxon>Gunneridae</taxon>
        <taxon>Pentapetalae</taxon>
        <taxon>Caryophyllales</taxon>
        <taxon>Cactineae</taxon>
        <taxon>Cactaceae</taxon>
        <taxon>Cactoideae</taxon>
        <taxon>Echinocereeae</taxon>
        <taxon>Carnegiea</taxon>
    </lineage>
</organism>
<dbReference type="EMBL" id="JAKOGI010003411">
    <property type="protein sequence ID" value="KAJ8420466.1"/>
    <property type="molecule type" value="Genomic_DNA"/>
</dbReference>
<feature type="region of interest" description="Disordered" evidence="1">
    <location>
        <begin position="35"/>
        <end position="60"/>
    </location>
</feature>
<dbReference type="CDD" id="cd00303">
    <property type="entry name" value="retropepsin_like"/>
    <property type="match status" value="1"/>
</dbReference>
<feature type="compositionally biased region" description="Basic and acidic residues" evidence="1">
    <location>
        <begin position="37"/>
        <end position="60"/>
    </location>
</feature>
<evidence type="ECO:0000313" key="3">
    <source>
        <dbReference type="Proteomes" id="UP001153076"/>
    </source>
</evidence>
<accession>A0A9Q1GJS7</accession>
<dbReference type="OrthoDB" id="1746852at2759"/>
<dbReference type="PANTHER" id="PTHR33240">
    <property type="entry name" value="OS08G0508500 PROTEIN"/>
    <property type="match status" value="1"/>
</dbReference>
<protein>
    <submittedName>
        <fullName evidence="2">Uncharacterized protein</fullName>
    </submittedName>
</protein>